<keyword evidence="1" id="KW-0812">Transmembrane</keyword>
<keyword evidence="2" id="KW-1185">Reference proteome</keyword>
<feature type="transmembrane region" description="Helical" evidence="1">
    <location>
        <begin position="49"/>
        <end position="69"/>
    </location>
</feature>
<evidence type="ECO:0000313" key="2">
    <source>
        <dbReference type="Proteomes" id="UP000887540"/>
    </source>
</evidence>
<keyword evidence="1" id="KW-1133">Transmembrane helix</keyword>
<evidence type="ECO:0000256" key="1">
    <source>
        <dbReference type="SAM" id="Phobius"/>
    </source>
</evidence>
<accession>A0A914BYT7</accession>
<sequence>MNFTNIEYVVFRSLLILEFIWIIINMNIAFMAVYLIVNVPQFHRNLIGMIGNMGLAFFVIAISRIIQIVGGSFDPNIG</sequence>
<dbReference type="AlphaFoldDB" id="A0A914BYT7"/>
<keyword evidence="1" id="KW-0472">Membrane</keyword>
<feature type="transmembrane region" description="Helical" evidence="1">
    <location>
        <begin position="15"/>
        <end position="37"/>
    </location>
</feature>
<protein>
    <submittedName>
        <fullName evidence="3">DUF5698 domain-containing protein</fullName>
    </submittedName>
</protein>
<reference evidence="3" key="1">
    <citation type="submission" date="2022-11" db="UniProtKB">
        <authorList>
            <consortium name="WormBaseParasite"/>
        </authorList>
    </citation>
    <scope>IDENTIFICATION</scope>
</reference>
<organism evidence="2 3">
    <name type="scientific">Acrobeloides nanus</name>
    <dbReference type="NCBI Taxonomy" id="290746"/>
    <lineage>
        <taxon>Eukaryota</taxon>
        <taxon>Metazoa</taxon>
        <taxon>Ecdysozoa</taxon>
        <taxon>Nematoda</taxon>
        <taxon>Chromadorea</taxon>
        <taxon>Rhabditida</taxon>
        <taxon>Tylenchina</taxon>
        <taxon>Cephalobomorpha</taxon>
        <taxon>Cephaloboidea</taxon>
        <taxon>Cephalobidae</taxon>
        <taxon>Acrobeloides</taxon>
    </lineage>
</organism>
<dbReference type="Proteomes" id="UP000887540">
    <property type="component" value="Unplaced"/>
</dbReference>
<dbReference type="WBParaSite" id="ACRNAN_Path_1316.g5167.t1">
    <property type="protein sequence ID" value="ACRNAN_Path_1316.g5167.t1"/>
    <property type="gene ID" value="ACRNAN_Path_1316.g5167"/>
</dbReference>
<name>A0A914BYT7_9BILA</name>
<proteinExistence type="predicted"/>
<evidence type="ECO:0000313" key="3">
    <source>
        <dbReference type="WBParaSite" id="ACRNAN_Path_1316.g5167.t1"/>
    </source>
</evidence>